<feature type="transmembrane region" description="Helical" evidence="1">
    <location>
        <begin position="147"/>
        <end position="165"/>
    </location>
</feature>
<organism evidence="2 3">
    <name type="scientific">Pantoea alhagi</name>
    <dbReference type="NCBI Taxonomy" id="1891675"/>
    <lineage>
        <taxon>Bacteria</taxon>
        <taxon>Pseudomonadati</taxon>
        <taxon>Pseudomonadota</taxon>
        <taxon>Gammaproteobacteria</taxon>
        <taxon>Enterobacterales</taxon>
        <taxon>Erwiniaceae</taxon>
        <taxon>Pantoea</taxon>
    </lineage>
</organism>
<dbReference type="KEGG" id="palh:B1H58_17450"/>
<proteinExistence type="predicted"/>
<evidence type="ECO:0000313" key="2">
    <source>
        <dbReference type="EMBL" id="ARJ43655.1"/>
    </source>
</evidence>
<reference evidence="2 3" key="1">
    <citation type="submission" date="2017-02" db="EMBL/GenBank/DDBJ databases">
        <title>Complete genome sequence of the drought resistance-promoting endophyte Pantoea alhagi LTYR-11Z.</title>
        <authorList>
            <person name="Zhang L."/>
        </authorList>
    </citation>
    <scope>NUCLEOTIDE SEQUENCE [LARGE SCALE GENOMIC DNA]</scope>
    <source>
        <strain evidence="2 3">LTYR-11Z</strain>
    </source>
</reference>
<dbReference type="GO" id="GO:0005886">
    <property type="term" value="C:plasma membrane"/>
    <property type="evidence" value="ECO:0007669"/>
    <property type="project" value="TreeGrafter"/>
</dbReference>
<dbReference type="OrthoDB" id="9792424at2"/>
<evidence type="ECO:0000313" key="3">
    <source>
        <dbReference type="Proteomes" id="UP000192900"/>
    </source>
</evidence>
<dbReference type="RefSeq" id="WP_085071708.1">
    <property type="nucleotide sequence ID" value="NZ_CP019706.1"/>
</dbReference>
<dbReference type="EMBL" id="CP019706">
    <property type="protein sequence ID" value="ARJ43655.1"/>
    <property type="molecule type" value="Genomic_DNA"/>
</dbReference>
<evidence type="ECO:0000256" key="1">
    <source>
        <dbReference type="SAM" id="Phobius"/>
    </source>
</evidence>
<feature type="transmembrane region" description="Helical" evidence="1">
    <location>
        <begin position="210"/>
        <end position="230"/>
    </location>
</feature>
<feature type="transmembrane region" description="Helical" evidence="1">
    <location>
        <begin position="322"/>
        <end position="340"/>
    </location>
</feature>
<gene>
    <name evidence="2" type="ORF">B1H58_17450</name>
</gene>
<keyword evidence="1" id="KW-0472">Membrane</keyword>
<keyword evidence="1" id="KW-0812">Transmembrane</keyword>
<feature type="transmembrane region" description="Helical" evidence="1">
    <location>
        <begin position="171"/>
        <end position="189"/>
    </location>
</feature>
<dbReference type="InterPro" id="IPR004711">
    <property type="entry name" value="Benzoate_Transporter"/>
</dbReference>
<evidence type="ECO:0008006" key="4">
    <source>
        <dbReference type="Google" id="ProtNLM"/>
    </source>
</evidence>
<protein>
    <recommendedName>
        <fullName evidence="4">Benzoate transporter</fullName>
    </recommendedName>
</protein>
<dbReference type="Pfam" id="PF03594">
    <property type="entry name" value="BenE"/>
    <property type="match status" value="1"/>
</dbReference>
<keyword evidence="3" id="KW-1185">Reference proteome</keyword>
<accession>A0A1W6B971</accession>
<keyword evidence="1" id="KW-1133">Transmembrane helix</keyword>
<feature type="transmembrane region" description="Helical" evidence="1">
    <location>
        <begin position="98"/>
        <end position="117"/>
    </location>
</feature>
<dbReference type="Proteomes" id="UP000192900">
    <property type="component" value="Chromosome"/>
</dbReference>
<feature type="transmembrane region" description="Helical" evidence="1">
    <location>
        <begin position="49"/>
        <end position="69"/>
    </location>
</feature>
<dbReference type="PANTHER" id="PTHR30199">
    <property type="entry name" value="MFS FAMILY TRANSPORTER, PREDICTED SUBSTRATE BENZOATE"/>
    <property type="match status" value="1"/>
</dbReference>
<feature type="transmembrane region" description="Helical" evidence="1">
    <location>
        <begin position="292"/>
        <end position="316"/>
    </location>
</feature>
<feature type="transmembrane region" description="Helical" evidence="1">
    <location>
        <begin position="352"/>
        <end position="368"/>
    </location>
</feature>
<feature type="transmembrane region" description="Helical" evidence="1">
    <location>
        <begin position="12"/>
        <end position="37"/>
    </location>
</feature>
<name>A0A1W6B971_9GAMM</name>
<dbReference type="GO" id="GO:0042925">
    <property type="term" value="F:benzoate transmembrane transporter activity"/>
    <property type="evidence" value="ECO:0007669"/>
    <property type="project" value="InterPro"/>
</dbReference>
<dbReference type="AlphaFoldDB" id="A0A1W6B971"/>
<feature type="transmembrane region" description="Helical" evidence="1">
    <location>
        <begin position="250"/>
        <end position="280"/>
    </location>
</feature>
<dbReference type="NCBIfam" id="TIGR00843">
    <property type="entry name" value="benE"/>
    <property type="match status" value="1"/>
</dbReference>
<sequence>MLSVPHARQIAFPAAIAGFIATLIGYASSAAIIYQAAAAAGVSADEIGGWFTALGLAMGISSLGFSLWYRQPILTAWSTPGAAMLATSLDGVTLSQTVGIFIFTNLLIVLCGITGLFARLMKVIPQAITAAMLAGILLRFGLQAFGALPTALLLCGIMCVSWLLARRLLPRYAIIITLLAGLLVTLARGDLHLAQPLLTLRWPSFTMPSFSLSALLGTGLPFFLVTMASQNAPGIATLQAHGYNAPVSPLIGWSGMIALLLSPFGGFSVCLAAITAAICMGEEVHPDRTKRWLASACAGIFYLLAGLFGGAVGLLLTALPMALIHILAGLALLNTLTSSIQRALHQEETRDAAMVTFLVTASGISLAGTGAPFWGLLTGMLVWLILSAHRLR</sequence>
<dbReference type="PANTHER" id="PTHR30199:SF0">
    <property type="entry name" value="INNER MEMBRANE PROTEIN YDCO"/>
    <property type="match status" value="1"/>
</dbReference>